<evidence type="ECO:0000313" key="1">
    <source>
        <dbReference type="EMBL" id="CAL7943725.1"/>
    </source>
</evidence>
<accession>A0ABP1NWU9</accession>
<dbReference type="EMBL" id="CAXAJV020001293">
    <property type="protein sequence ID" value="CAL7943725.1"/>
    <property type="molecule type" value="Genomic_DNA"/>
</dbReference>
<comment type="caution">
    <text evidence="1">The sequence shown here is derived from an EMBL/GenBank/DDBJ whole genome shotgun (WGS) entry which is preliminary data.</text>
</comment>
<organism evidence="1 2">
    <name type="scientific">Xylocopa violacea</name>
    <name type="common">Violet carpenter bee</name>
    <name type="synonym">Apis violacea</name>
    <dbReference type="NCBI Taxonomy" id="135666"/>
    <lineage>
        <taxon>Eukaryota</taxon>
        <taxon>Metazoa</taxon>
        <taxon>Ecdysozoa</taxon>
        <taxon>Arthropoda</taxon>
        <taxon>Hexapoda</taxon>
        <taxon>Insecta</taxon>
        <taxon>Pterygota</taxon>
        <taxon>Neoptera</taxon>
        <taxon>Endopterygota</taxon>
        <taxon>Hymenoptera</taxon>
        <taxon>Apocrita</taxon>
        <taxon>Aculeata</taxon>
        <taxon>Apoidea</taxon>
        <taxon>Anthophila</taxon>
        <taxon>Apidae</taxon>
        <taxon>Xylocopa</taxon>
        <taxon>Xylocopa</taxon>
    </lineage>
</organism>
<proteinExistence type="predicted"/>
<evidence type="ECO:0000313" key="2">
    <source>
        <dbReference type="Proteomes" id="UP001642520"/>
    </source>
</evidence>
<keyword evidence="2" id="KW-1185">Reference proteome</keyword>
<protein>
    <submittedName>
        <fullName evidence="1">Uncharacterized protein</fullName>
    </submittedName>
</protein>
<reference evidence="1 2" key="1">
    <citation type="submission" date="2024-08" db="EMBL/GenBank/DDBJ databases">
        <authorList>
            <person name="Will J Nash"/>
            <person name="Angela Man"/>
            <person name="Seanna McTaggart"/>
            <person name="Kendall Baker"/>
            <person name="Tom Barker"/>
            <person name="Leah Catchpole"/>
            <person name="Alex Durrant"/>
            <person name="Karim Gharbi"/>
            <person name="Naomi Irish"/>
            <person name="Gemy Kaithakottil"/>
            <person name="Debby Ku"/>
            <person name="Aaliyah Providence"/>
            <person name="Felix Shaw"/>
            <person name="David Swarbreck"/>
            <person name="Chris Watkins"/>
            <person name="Ann M. McCartney"/>
            <person name="Giulio Formenti"/>
            <person name="Alice Mouton"/>
            <person name="Noel Vella"/>
            <person name="Bjorn M von Reumont"/>
            <person name="Adriana Vella"/>
            <person name="Wilfried Haerty"/>
        </authorList>
    </citation>
    <scope>NUCLEOTIDE SEQUENCE [LARGE SCALE GENOMIC DNA]</scope>
</reference>
<gene>
    <name evidence="1" type="ORF">XYLVIOL_LOCUS6254</name>
</gene>
<name>A0ABP1NWU9_XYLVO</name>
<dbReference type="Proteomes" id="UP001642520">
    <property type="component" value="Unassembled WGS sequence"/>
</dbReference>
<sequence>MEHRVCLCIRVPLSEMREKILEKNDGVSYTIFSNKLACNFRSRRTHACYVRHSCAKAIRMELDRFLINGPTWLPARNLKSNWPLSAARSTSDSPIREEKGKPEYVSSVSRPLLCLGTRFAPLSRSRKKHLTTSDGRLYLRTYLWQVNRVRCPSRWVPLLEKAL</sequence>